<dbReference type="EMBL" id="UFQT01000752">
    <property type="protein sequence ID" value="SSX26973.1"/>
    <property type="molecule type" value="Genomic_DNA"/>
</dbReference>
<accession>A0A336MDU9</accession>
<evidence type="ECO:0000313" key="3">
    <source>
        <dbReference type="EMBL" id="SSX26973.1"/>
    </source>
</evidence>
<dbReference type="HAMAP" id="MF_00528">
    <property type="entry name" value="Maf"/>
    <property type="match status" value="1"/>
</dbReference>
<organism evidence="3">
    <name type="scientific">Culicoides sonorensis</name>
    <name type="common">Biting midge</name>
    <dbReference type="NCBI Taxonomy" id="179676"/>
    <lineage>
        <taxon>Eukaryota</taxon>
        <taxon>Metazoa</taxon>
        <taxon>Ecdysozoa</taxon>
        <taxon>Arthropoda</taxon>
        <taxon>Hexapoda</taxon>
        <taxon>Insecta</taxon>
        <taxon>Pterygota</taxon>
        <taxon>Neoptera</taxon>
        <taxon>Endopterygota</taxon>
        <taxon>Diptera</taxon>
        <taxon>Nematocera</taxon>
        <taxon>Chironomoidea</taxon>
        <taxon>Ceratopogonidae</taxon>
        <taxon>Ceratopogoninae</taxon>
        <taxon>Culicoides</taxon>
        <taxon>Monoculicoides</taxon>
    </lineage>
</organism>
<dbReference type="Gene3D" id="3.90.950.10">
    <property type="match status" value="1"/>
</dbReference>
<comment type="cofactor">
    <cofactor evidence="1">
        <name>a divalent metal cation</name>
        <dbReference type="ChEBI" id="CHEBI:60240"/>
    </cofactor>
</comment>
<evidence type="ECO:0000256" key="2">
    <source>
        <dbReference type="ARBA" id="ARBA00022801"/>
    </source>
</evidence>
<dbReference type="InterPro" id="IPR029001">
    <property type="entry name" value="ITPase-like_fam"/>
</dbReference>
<gene>
    <name evidence="3" type="primary">CSON014043</name>
</gene>
<keyword evidence="2" id="KW-0378">Hydrolase</keyword>
<dbReference type="GO" id="GO:0047429">
    <property type="term" value="F:nucleoside triphosphate diphosphatase activity"/>
    <property type="evidence" value="ECO:0007669"/>
    <property type="project" value="InterPro"/>
</dbReference>
<proteinExistence type="inferred from homology"/>
<dbReference type="AlphaFoldDB" id="A0A336MDU9"/>
<dbReference type="CDD" id="cd00555">
    <property type="entry name" value="Maf"/>
    <property type="match status" value="1"/>
</dbReference>
<dbReference type="SUPFAM" id="SSF52972">
    <property type="entry name" value="ITPase-like"/>
    <property type="match status" value="1"/>
</dbReference>
<protein>
    <submittedName>
        <fullName evidence="3">CSON014043 protein</fullName>
    </submittedName>
</protein>
<dbReference type="VEuPathDB" id="VectorBase:CSON014043"/>
<reference evidence="3" key="1">
    <citation type="submission" date="2018-07" db="EMBL/GenBank/DDBJ databases">
        <authorList>
            <person name="Quirk P.G."/>
            <person name="Krulwich T.A."/>
        </authorList>
    </citation>
    <scope>NUCLEOTIDE SEQUENCE</scope>
</reference>
<name>A0A336MDU9_CULSO</name>
<evidence type="ECO:0000256" key="1">
    <source>
        <dbReference type="ARBA" id="ARBA00001968"/>
    </source>
</evidence>
<dbReference type="Pfam" id="PF02545">
    <property type="entry name" value="Maf"/>
    <property type="match status" value="1"/>
</dbReference>
<dbReference type="OMA" id="VIGCDSV"/>
<dbReference type="InterPro" id="IPR003697">
    <property type="entry name" value="Maf-like"/>
</dbReference>
<dbReference type="PIRSF" id="PIRSF006305">
    <property type="entry name" value="Maf"/>
    <property type="match status" value="1"/>
</dbReference>
<dbReference type="PANTHER" id="PTHR43213:SF5">
    <property type="entry name" value="BIFUNCTIONAL DTTP_UTP PYROPHOSPHATASE_METHYLTRANSFERASE PROTEIN-RELATED"/>
    <property type="match status" value="1"/>
</dbReference>
<sequence length="207" mass="22821">MLQPILHQLKTKKIILASGSPRRQELIKNLGVDVVLCPSKFEENLDPSSFPDFASFVQETAYQKVLEVHNRISTETGSSSDLLVIGADTMVTLGDKLYGKPKTNKIAFEMLSELIGKKHTVYTGVAVKYGEKVARFTESTNVFFGHASPEQIQAYVDTGEPLDKAGGYGIQGVGGCLIERIEGDYFTVVGLPLYRLCSELIKLFEIK</sequence>
<dbReference type="NCBIfam" id="TIGR00172">
    <property type="entry name" value="maf"/>
    <property type="match status" value="1"/>
</dbReference>
<dbReference type="PANTHER" id="PTHR43213">
    <property type="entry name" value="BIFUNCTIONAL DTTP/UTP PYROPHOSPHATASE/METHYLTRANSFERASE PROTEIN-RELATED"/>
    <property type="match status" value="1"/>
</dbReference>